<dbReference type="AlphaFoldDB" id="A0A1H2WEB5"/>
<comment type="similarity">
    <text evidence="1">Belongs to the amidinotransferase family.</text>
</comment>
<evidence type="ECO:0000256" key="1">
    <source>
        <dbReference type="ARBA" id="ARBA00006943"/>
    </source>
</evidence>
<feature type="active site" evidence="3">
    <location>
        <position position="257"/>
    </location>
</feature>
<reference evidence="5 6" key="1">
    <citation type="submission" date="2016-10" db="EMBL/GenBank/DDBJ databases">
        <authorList>
            <person name="de Groot N.N."/>
        </authorList>
    </citation>
    <scope>NUCLEOTIDE SEQUENCE [LARGE SCALE GENOMIC DNA]</scope>
    <source>
        <strain evidence="5 6">DSM 17890</strain>
    </source>
</reference>
<proteinExistence type="inferred from homology"/>
<protein>
    <submittedName>
        <fullName evidence="5">Glycine amidinotransferase</fullName>
    </submittedName>
</protein>
<dbReference type="SUPFAM" id="SSF55909">
    <property type="entry name" value="Pentein"/>
    <property type="match status" value="1"/>
</dbReference>
<evidence type="ECO:0000313" key="5">
    <source>
        <dbReference type="EMBL" id="SDW78940.1"/>
    </source>
</evidence>
<feature type="region of interest" description="Disordered" evidence="4">
    <location>
        <begin position="34"/>
        <end position="61"/>
    </location>
</feature>
<evidence type="ECO:0000256" key="4">
    <source>
        <dbReference type="SAM" id="MobiDB-lite"/>
    </source>
</evidence>
<dbReference type="EMBL" id="FNMZ01000002">
    <property type="protein sequence ID" value="SDW78940.1"/>
    <property type="molecule type" value="Genomic_DNA"/>
</dbReference>
<evidence type="ECO:0000256" key="2">
    <source>
        <dbReference type="ARBA" id="ARBA00022679"/>
    </source>
</evidence>
<dbReference type="Proteomes" id="UP000199118">
    <property type="component" value="Unassembled WGS sequence"/>
</dbReference>
<dbReference type="GO" id="GO:0006601">
    <property type="term" value="P:creatine biosynthetic process"/>
    <property type="evidence" value="ECO:0007669"/>
    <property type="project" value="TreeGrafter"/>
</dbReference>
<evidence type="ECO:0000256" key="3">
    <source>
        <dbReference type="PIRSR" id="PIRSR633195-1"/>
    </source>
</evidence>
<feature type="active site" evidence="3">
    <location>
        <position position="208"/>
    </location>
</feature>
<keyword evidence="6" id="KW-1185">Reference proteome</keyword>
<dbReference type="PANTHER" id="PTHR10488">
    <property type="entry name" value="GLYCINE AMIDINOTRANSFERASE, MITOCHONDRIAL"/>
    <property type="match status" value="1"/>
</dbReference>
<dbReference type="STRING" id="356660.SAMN05444336_102353"/>
<dbReference type="PANTHER" id="PTHR10488:SF1">
    <property type="entry name" value="GLYCINE AMIDINOTRANSFERASE, MITOCHONDRIAL"/>
    <property type="match status" value="1"/>
</dbReference>
<dbReference type="RefSeq" id="WP_092680615.1">
    <property type="nucleotide sequence ID" value="NZ_FNMZ01000002.1"/>
</dbReference>
<keyword evidence="2 5" id="KW-0808">Transferase</keyword>
<feature type="region of interest" description="Disordered" evidence="4">
    <location>
        <begin position="1"/>
        <end position="20"/>
    </location>
</feature>
<gene>
    <name evidence="5" type="ORF">SAMN05444336_102353</name>
</gene>
<accession>A0A1H2WEB5</accession>
<evidence type="ECO:0000313" key="6">
    <source>
        <dbReference type="Proteomes" id="UP000199118"/>
    </source>
</evidence>
<sequence>MDASETPTGTAAETPTRVESWTEWDPLRHVIVGRADDGHIPPPEPALDAKVPEDSDMRGQWGRRPQETIDRANALLDGFADLLRKRGVRVDRPVPVDFSQAVTTPDFHTPSQFGCMPPRDVLLTVGREILEATMSYRCRWFEYLCYRPLMQRYWEEDPGFRHEAAPKPRLTDADYHPDYLSDTIGEAKRLEWAAARHFVTTEEEPLFDAADVLRFGRDLVVQHGFTTNRKGIEWLRRHFPDHRVHAVNFPGDPYPIHIDATFSPMRPGLILNNPQRRLPDEQRKLFERNGWEIVDAAPPAHQTPPPLCYSSVWLSMNVLVLDPKTVCVEESEVYQADQLDRLGFEVVPVALRDAYAFGGGLHCCTADVRREGELQDYFPAG</sequence>
<name>A0A1H2WEB5_9RHOB</name>
<dbReference type="InterPro" id="IPR033195">
    <property type="entry name" value="AmidinoTrfase"/>
</dbReference>
<dbReference type="OrthoDB" id="258252at2"/>
<feature type="compositionally biased region" description="Low complexity" evidence="4">
    <location>
        <begin position="1"/>
        <end position="15"/>
    </location>
</feature>
<feature type="active site" description="Amidino-cysteine intermediate" evidence="3">
    <location>
        <position position="363"/>
    </location>
</feature>
<dbReference type="Gene3D" id="3.75.10.10">
    <property type="entry name" value="L-arginine/glycine Amidinotransferase, Chain A"/>
    <property type="match status" value="1"/>
</dbReference>
<organism evidence="5 6">
    <name type="scientific">Albimonas donghaensis</name>
    <dbReference type="NCBI Taxonomy" id="356660"/>
    <lineage>
        <taxon>Bacteria</taxon>
        <taxon>Pseudomonadati</taxon>
        <taxon>Pseudomonadota</taxon>
        <taxon>Alphaproteobacteria</taxon>
        <taxon>Rhodobacterales</taxon>
        <taxon>Paracoccaceae</taxon>
        <taxon>Albimonas</taxon>
    </lineage>
</organism>
<dbReference type="GO" id="GO:0015068">
    <property type="term" value="F:glycine amidinotransferase activity"/>
    <property type="evidence" value="ECO:0007669"/>
    <property type="project" value="TreeGrafter"/>
</dbReference>